<comment type="caution">
    <text evidence="1">The sequence shown here is derived from an EMBL/GenBank/DDBJ whole genome shotgun (WGS) entry which is preliminary data.</text>
</comment>
<gene>
    <name evidence="1" type="ORF">T231_16970</name>
</gene>
<proteinExistence type="predicted"/>
<dbReference type="AlphaFoldDB" id="W2CK23"/>
<dbReference type="EMBL" id="AYYD01001281">
    <property type="protein sequence ID" value="ETK07490.1"/>
    <property type="molecule type" value="Genomic_DNA"/>
</dbReference>
<evidence type="ECO:0000313" key="1">
    <source>
        <dbReference type="EMBL" id="ETK07490.1"/>
    </source>
</evidence>
<dbReference type="Proteomes" id="UP000018874">
    <property type="component" value="Unassembled WGS sequence"/>
</dbReference>
<organism evidence="1 2">
    <name type="scientific">Tannerella sp. oral taxon BU063 isolate Cell 6/7/9</name>
    <dbReference type="NCBI Taxonomy" id="1411021"/>
    <lineage>
        <taxon>Bacteria</taxon>
        <taxon>Pseudomonadati</taxon>
        <taxon>Bacteroidota</taxon>
        <taxon>Bacteroidia</taxon>
        <taxon>Bacteroidales</taxon>
        <taxon>Tannerellaceae</taxon>
        <taxon>Tannerella</taxon>
    </lineage>
</organism>
<name>W2CK23_9BACT</name>
<protein>
    <submittedName>
        <fullName evidence="1">Uncharacterized protein</fullName>
    </submittedName>
</protein>
<keyword evidence="2" id="KW-1185">Reference proteome</keyword>
<evidence type="ECO:0000313" key="2">
    <source>
        <dbReference type="Proteomes" id="UP000018874"/>
    </source>
</evidence>
<accession>W2CK23</accession>
<reference evidence="1 2" key="1">
    <citation type="submission" date="2013-11" db="EMBL/GenBank/DDBJ databases">
        <title>Single cell genomics of uncultured Tannerella BU063 (oral taxon 286).</title>
        <authorList>
            <person name="Beall C.J."/>
            <person name="Campbell A.G."/>
            <person name="Griffen A.L."/>
            <person name="Podar M."/>
            <person name="Leys E.J."/>
        </authorList>
    </citation>
    <scope>NUCLEOTIDE SEQUENCE [LARGE SCALE GENOMIC DNA]</scope>
    <source>
        <strain evidence="1">Cell 6/7/9</strain>
    </source>
</reference>
<sequence>MYLLMVICFIDKQKKLAYQIGLLNELLMVFNIYKYYTKSITIINNFKQNHLYYRLIKTFISLQERANGGIFYAKI</sequence>